<organism evidence="2 3">
    <name type="scientific">Trapa incisa</name>
    <dbReference type="NCBI Taxonomy" id="236973"/>
    <lineage>
        <taxon>Eukaryota</taxon>
        <taxon>Viridiplantae</taxon>
        <taxon>Streptophyta</taxon>
        <taxon>Embryophyta</taxon>
        <taxon>Tracheophyta</taxon>
        <taxon>Spermatophyta</taxon>
        <taxon>Magnoliopsida</taxon>
        <taxon>eudicotyledons</taxon>
        <taxon>Gunneridae</taxon>
        <taxon>Pentapetalae</taxon>
        <taxon>rosids</taxon>
        <taxon>malvids</taxon>
        <taxon>Myrtales</taxon>
        <taxon>Lythraceae</taxon>
        <taxon>Trapa</taxon>
    </lineage>
</organism>
<protein>
    <submittedName>
        <fullName evidence="2">Uncharacterized protein</fullName>
    </submittedName>
</protein>
<accession>A0AAN7L313</accession>
<proteinExistence type="predicted"/>
<evidence type="ECO:0000313" key="3">
    <source>
        <dbReference type="Proteomes" id="UP001345219"/>
    </source>
</evidence>
<evidence type="ECO:0000256" key="1">
    <source>
        <dbReference type="SAM" id="MobiDB-lite"/>
    </source>
</evidence>
<feature type="region of interest" description="Disordered" evidence="1">
    <location>
        <begin position="71"/>
        <end position="90"/>
    </location>
</feature>
<dbReference type="AlphaFoldDB" id="A0AAN7L313"/>
<evidence type="ECO:0000313" key="2">
    <source>
        <dbReference type="EMBL" id="KAK4774070.1"/>
    </source>
</evidence>
<feature type="compositionally biased region" description="Basic and acidic residues" evidence="1">
    <location>
        <begin position="81"/>
        <end position="90"/>
    </location>
</feature>
<sequence length="105" mass="11793">MPVEGEAEERRGHHGSVAHDLRQYLLQGGPAGKGPLLDRPGASHPPEDEDAGHQIRRLPQCLRGCVRPLDRQAQQHHRRARGSEELPGRELKRKKDGLLVFFLLC</sequence>
<reference evidence="2 3" key="1">
    <citation type="journal article" date="2023" name="Hortic Res">
        <title>Pangenome of water caltrop reveals structural variations and asymmetric subgenome divergence after allopolyploidization.</title>
        <authorList>
            <person name="Zhang X."/>
            <person name="Chen Y."/>
            <person name="Wang L."/>
            <person name="Yuan Y."/>
            <person name="Fang M."/>
            <person name="Shi L."/>
            <person name="Lu R."/>
            <person name="Comes H.P."/>
            <person name="Ma Y."/>
            <person name="Chen Y."/>
            <person name="Huang G."/>
            <person name="Zhou Y."/>
            <person name="Zheng Z."/>
            <person name="Qiu Y."/>
        </authorList>
    </citation>
    <scope>NUCLEOTIDE SEQUENCE [LARGE SCALE GENOMIC DNA]</scope>
    <source>
        <tissue evidence="2">Roots</tissue>
    </source>
</reference>
<gene>
    <name evidence="2" type="ORF">SAY87_029089</name>
</gene>
<keyword evidence="3" id="KW-1185">Reference proteome</keyword>
<comment type="caution">
    <text evidence="2">The sequence shown here is derived from an EMBL/GenBank/DDBJ whole genome shotgun (WGS) entry which is preliminary data.</text>
</comment>
<feature type="region of interest" description="Disordered" evidence="1">
    <location>
        <begin position="24"/>
        <end position="54"/>
    </location>
</feature>
<dbReference type="Proteomes" id="UP001345219">
    <property type="component" value="Chromosome 22"/>
</dbReference>
<dbReference type="EMBL" id="JAXIOK010000004">
    <property type="protein sequence ID" value="KAK4774070.1"/>
    <property type="molecule type" value="Genomic_DNA"/>
</dbReference>
<name>A0AAN7L313_9MYRT</name>